<gene>
    <name evidence="6" type="ORF">Csa_1G477510</name>
</gene>
<dbReference type="PANTHER" id="PTHR48428">
    <property type="entry name" value="PLANT-SPECIFIC TFIIB-RELATED PROTEIN PTF2"/>
    <property type="match status" value="1"/>
</dbReference>
<dbReference type="STRING" id="3659.A0A0A0M0A0"/>
<dbReference type="AlphaFoldDB" id="A0A0A0M0A0"/>
<dbReference type="PRINTS" id="PR00685">
    <property type="entry name" value="TIFACTORIIB"/>
</dbReference>
<dbReference type="OMA" id="GWTKDMV"/>
<dbReference type="InterPro" id="IPR036915">
    <property type="entry name" value="Cyclin-like_sf"/>
</dbReference>
<keyword evidence="7" id="KW-1185">Reference proteome</keyword>
<dbReference type="GO" id="GO:0097550">
    <property type="term" value="C:transcription preinitiation complex"/>
    <property type="evidence" value="ECO:0000318"/>
    <property type="project" value="GO_Central"/>
</dbReference>
<evidence type="ECO:0000256" key="2">
    <source>
        <dbReference type="ARBA" id="ARBA00022833"/>
    </source>
</evidence>
<dbReference type="InterPro" id="IPR054078">
    <property type="entry name" value="BRF2-like_C"/>
</dbReference>
<dbReference type="GO" id="GO:0001006">
    <property type="term" value="F:RNA polymerase III type 3 promoter sequence-specific DNA binding"/>
    <property type="evidence" value="ECO:0000318"/>
    <property type="project" value="GO_Central"/>
</dbReference>
<name>A0A0A0M0A0_CUCSA</name>
<organism evidence="6 7">
    <name type="scientific">Cucumis sativus</name>
    <name type="common">Cucumber</name>
    <dbReference type="NCBI Taxonomy" id="3659"/>
    <lineage>
        <taxon>Eukaryota</taxon>
        <taxon>Viridiplantae</taxon>
        <taxon>Streptophyta</taxon>
        <taxon>Embryophyta</taxon>
        <taxon>Tracheophyta</taxon>
        <taxon>Spermatophyta</taxon>
        <taxon>Magnoliopsida</taxon>
        <taxon>eudicotyledons</taxon>
        <taxon>Gunneridae</taxon>
        <taxon>Pentapetalae</taxon>
        <taxon>rosids</taxon>
        <taxon>fabids</taxon>
        <taxon>Cucurbitales</taxon>
        <taxon>Cucurbitaceae</taxon>
        <taxon>Benincaseae</taxon>
        <taxon>Cucumis</taxon>
    </lineage>
</organism>
<keyword evidence="1" id="KW-0479">Metal-binding</keyword>
<dbReference type="InterPro" id="IPR000812">
    <property type="entry name" value="TFIIB"/>
</dbReference>
<sequence length="525" mass="59172">MSGSCKNCHSRSIFRDDVSGNQICSSCGIVQEFDNYDAQLGGINGPQGTFVRVGTSGSGSVLNYKDKKIYEAQKVIEDITFRLGFSASKSNDVRILVSTITEGEYGLGDWFPILVGACAYVSMRKDSRPLSMSEVASAVECDLHELGRMVMRVVEFLDLRGSEFPVFDIVGSLERAARNSPSFSRLEADILERIVKQGIFLLQCAMKWFLTTGRQPLPMVAAVLVLVSKLNEVDVSIENVGMEVHANVSTCKKRYRELLEALVEVGKKLPWGKDITTKNIVKNAPFVIQYMELKSMSKASGKGKDLENVEIDLQSAVSECLRKELEYESEVYNLEDDSQYFELQRSRWQDESNRDNGNRLNISHECLSLIYNKFLDEMAELRSSGGINEVYGTKQGRKTGFYSSTEWWEGKSELSKKLLLQQLLETDIGSQGIPPSFVSSCNAYERRKEKVNAAKKRIQRIMHPSTAPADDVNIKKKRKRKGADVIEWEDIIIETLLLHGVQEEEIEKGHYKVLLDLYVFTSSTF</sequence>
<proteinExistence type="predicted"/>
<dbReference type="Gene3D" id="2.20.25.10">
    <property type="match status" value="1"/>
</dbReference>
<evidence type="ECO:0000313" key="6">
    <source>
        <dbReference type="EMBL" id="KGN65641.1"/>
    </source>
</evidence>
<evidence type="ECO:0000256" key="1">
    <source>
        <dbReference type="ARBA" id="ARBA00022771"/>
    </source>
</evidence>
<dbReference type="GO" id="GO:0070897">
    <property type="term" value="P:transcription preinitiation complex assembly"/>
    <property type="evidence" value="ECO:0007669"/>
    <property type="project" value="InterPro"/>
</dbReference>
<dbReference type="Gramene" id="KGN65641">
    <property type="protein sequence ID" value="KGN65641"/>
    <property type="gene ID" value="Csa_1G477510"/>
</dbReference>
<evidence type="ECO:0000256" key="4">
    <source>
        <dbReference type="ARBA" id="ARBA00023163"/>
    </source>
</evidence>
<dbReference type="eggNOG" id="KOG1598">
    <property type="taxonomic scope" value="Eukaryota"/>
</dbReference>
<dbReference type="GO" id="GO:0006352">
    <property type="term" value="P:DNA-templated transcription initiation"/>
    <property type="evidence" value="ECO:0000318"/>
    <property type="project" value="GO_Central"/>
</dbReference>
<evidence type="ECO:0000256" key="3">
    <source>
        <dbReference type="ARBA" id="ARBA00023015"/>
    </source>
</evidence>
<dbReference type="Gene3D" id="1.10.472.10">
    <property type="entry name" value="Cyclin-like"/>
    <property type="match status" value="2"/>
</dbReference>
<dbReference type="GO" id="GO:0008270">
    <property type="term" value="F:zinc ion binding"/>
    <property type="evidence" value="ECO:0007669"/>
    <property type="project" value="UniProtKB-KW"/>
</dbReference>
<dbReference type="GO" id="GO:0005634">
    <property type="term" value="C:nucleus"/>
    <property type="evidence" value="ECO:0000318"/>
    <property type="project" value="GO_Central"/>
</dbReference>
<evidence type="ECO:0000259" key="5">
    <source>
        <dbReference type="Pfam" id="PF21886"/>
    </source>
</evidence>
<reference evidence="6 7" key="3">
    <citation type="journal article" date="2010" name="BMC Genomics">
        <title>Transcriptome sequencing and comparative analysis of cucumber flowers with different sex types.</title>
        <authorList>
            <person name="Guo S."/>
            <person name="Zheng Y."/>
            <person name="Joung J.G."/>
            <person name="Liu S."/>
            <person name="Zhang Z."/>
            <person name="Crasta O.R."/>
            <person name="Sobral B.W."/>
            <person name="Xu Y."/>
            <person name="Huang S."/>
            <person name="Fei Z."/>
        </authorList>
    </citation>
    <scope>NUCLEOTIDE SEQUENCE [LARGE SCALE GENOMIC DNA]</scope>
    <source>
        <strain evidence="7">cv. 9930</strain>
    </source>
</reference>
<dbReference type="EMBL" id="CM002922">
    <property type="protein sequence ID" value="KGN65641.1"/>
    <property type="molecule type" value="Genomic_DNA"/>
</dbReference>
<keyword evidence="3" id="KW-0805">Transcription regulation</keyword>
<dbReference type="SUPFAM" id="SSF47954">
    <property type="entry name" value="Cyclin-like"/>
    <property type="match status" value="2"/>
</dbReference>
<protein>
    <recommendedName>
        <fullName evidence="5">BRF2-like C-terminal domain-containing protein</fullName>
    </recommendedName>
</protein>
<dbReference type="GO" id="GO:0000995">
    <property type="term" value="F:RNA polymerase III general transcription initiation factor activity"/>
    <property type="evidence" value="ECO:0000318"/>
    <property type="project" value="GO_Central"/>
</dbReference>
<reference evidence="6 7" key="4">
    <citation type="journal article" date="2011" name="BMC Genomics">
        <title>RNA-Seq improves annotation of protein-coding genes in the cucumber genome.</title>
        <authorList>
            <person name="Li Z."/>
            <person name="Zhang Z."/>
            <person name="Yan P."/>
            <person name="Huang S."/>
            <person name="Fei Z."/>
            <person name="Lin K."/>
        </authorList>
    </citation>
    <scope>NUCLEOTIDE SEQUENCE [LARGE SCALE GENOMIC DNA]</scope>
    <source>
        <strain evidence="7">cv. 9930</strain>
    </source>
</reference>
<dbReference type="OrthoDB" id="511529at2759"/>
<keyword evidence="4" id="KW-0804">Transcription</keyword>
<dbReference type="Pfam" id="PF21886">
    <property type="entry name" value="BRF2-like_C_cyclin_rpt"/>
    <property type="match status" value="1"/>
</dbReference>
<keyword evidence="1" id="KW-0863">Zinc-finger</keyword>
<reference evidence="6 7" key="1">
    <citation type="journal article" date="2009" name="Nat. Genet.">
        <title>The genome of the cucumber, Cucumis sativus L.</title>
        <authorList>
            <person name="Huang S."/>
            <person name="Li R."/>
            <person name="Zhang Z."/>
            <person name="Li L."/>
            <person name="Gu X."/>
            <person name="Fan W."/>
            <person name="Lucas W.J."/>
            <person name="Wang X."/>
            <person name="Xie B."/>
            <person name="Ni P."/>
            <person name="Ren Y."/>
            <person name="Zhu H."/>
            <person name="Li J."/>
            <person name="Lin K."/>
            <person name="Jin W."/>
            <person name="Fei Z."/>
            <person name="Li G."/>
            <person name="Staub J."/>
            <person name="Kilian A."/>
            <person name="van der Vossen E.A."/>
            <person name="Wu Y."/>
            <person name="Guo J."/>
            <person name="He J."/>
            <person name="Jia Z."/>
            <person name="Ren Y."/>
            <person name="Tian G."/>
            <person name="Lu Y."/>
            <person name="Ruan J."/>
            <person name="Qian W."/>
            <person name="Wang M."/>
            <person name="Huang Q."/>
            <person name="Li B."/>
            <person name="Xuan Z."/>
            <person name="Cao J."/>
            <person name="Asan"/>
            <person name="Wu Z."/>
            <person name="Zhang J."/>
            <person name="Cai Q."/>
            <person name="Bai Y."/>
            <person name="Zhao B."/>
            <person name="Han Y."/>
            <person name="Li Y."/>
            <person name="Li X."/>
            <person name="Wang S."/>
            <person name="Shi Q."/>
            <person name="Liu S."/>
            <person name="Cho W.K."/>
            <person name="Kim J.Y."/>
            <person name="Xu Y."/>
            <person name="Heller-Uszynska K."/>
            <person name="Miao H."/>
            <person name="Cheng Z."/>
            <person name="Zhang S."/>
            <person name="Wu J."/>
            <person name="Yang Y."/>
            <person name="Kang H."/>
            <person name="Li M."/>
            <person name="Liang H."/>
            <person name="Ren X."/>
            <person name="Shi Z."/>
            <person name="Wen M."/>
            <person name="Jian M."/>
            <person name="Yang H."/>
            <person name="Zhang G."/>
            <person name="Yang Z."/>
            <person name="Chen R."/>
            <person name="Liu S."/>
            <person name="Li J."/>
            <person name="Ma L."/>
            <person name="Liu H."/>
            <person name="Zhou Y."/>
            <person name="Zhao J."/>
            <person name="Fang X."/>
            <person name="Li G."/>
            <person name="Fang L."/>
            <person name="Li Y."/>
            <person name="Liu D."/>
            <person name="Zheng H."/>
            <person name="Zhang Y."/>
            <person name="Qin N."/>
            <person name="Li Z."/>
            <person name="Yang G."/>
            <person name="Yang S."/>
            <person name="Bolund L."/>
            <person name="Kristiansen K."/>
            <person name="Zheng H."/>
            <person name="Li S."/>
            <person name="Zhang X."/>
            <person name="Yang H."/>
            <person name="Wang J."/>
            <person name="Sun R."/>
            <person name="Zhang B."/>
            <person name="Jiang S."/>
            <person name="Wang J."/>
            <person name="Du Y."/>
            <person name="Li S."/>
        </authorList>
    </citation>
    <scope>NUCLEOTIDE SEQUENCE [LARGE SCALE GENOMIC DNA]</scope>
    <source>
        <strain evidence="7">cv. 9930</strain>
    </source>
</reference>
<evidence type="ECO:0000313" key="7">
    <source>
        <dbReference type="Proteomes" id="UP000029981"/>
    </source>
</evidence>
<feature type="domain" description="BRF2-like C-terminal" evidence="5">
    <location>
        <begin position="191"/>
        <end position="283"/>
    </location>
</feature>
<dbReference type="InterPro" id="IPR053340">
    <property type="entry name" value="PTF2"/>
</dbReference>
<dbReference type="KEGG" id="csv:101208099"/>
<dbReference type="GO" id="GO:0000126">
    <property type="term" value="C:transcription factor TFIIIB complex"/>
    <property type="evidence" value="ECO:0000318"/>
    <property type="project" value="GO_Central"/>
</dbReference>
<dbReference type="GO" id="GO:0006383">
    <property type="term" value="P:transcription by RNA polymerase III"/>
    <property type="evidence" value="ECO:0000318"/>
    <property type="project" value="GO_Central"/>
</dbReference>
<reference evidence="6 7" key="2">
    <citation type="journal article" date="2009" name="PLoS ONE">
        <title>An integrated genetic and cytogenetic map of the cucumber genome.</title>
        <authorList>
            <person name="Ren Y."/>
            <person name="Zhang Z."/>
            <person name="Liu J."/>
            <person name="Staub J.E."/>
            <person name="Han Y."/>
            <person name="Cheng Z."/>
            <person name="Li X."/>
            <person name="Lu J."/>
            <person name="Miao H."/>
            <person name="Kang H."/>
            <person name="Xie B."/>
            <person name="Gu X."/>
            <person name="Wang X."/>
            <person name="Du Y."/>
            <person name="Jin W."/>
            <person name="Huang S."/>
        </authorList>
    </citation>
    <scope>NUCLEOTIDE SEQUENCE [LARGE SCALE GENOMIC DNA]</scope>
    <source>
        <strain evidence="7">cv. 9930</strain>
    </source>
</reference>
<keyword evidence="2" id="KW-0862">Zinc</keyword>
<dbReference type="SUPFAM" id="SSF57783">
    <property type="entry name" value="Zinc beta-ribbon"/>
    <property type="match status" value="1"/>
</dbReference>
<dbReference type="Proteomes" id="UP000029981">
    <property type="component" value="Chromosome 1"/>
</dbReference>
<dbReference type="PANTHER" id="PTHR48428:SF1">
    <property type="entry name" value="PLANT-SPECIFIC TFIIB-RELATED PROTEIN PTF2"/>
    <property type="match status" value="1"/>
</dbReference>
<accession>A0A0A0M0A0</accession>